<sequence>MGEIPHQFGAVWREFGKFVIGGESGRLLGVRVGACMEFLSPTKDLIDHE</sequence>
<accession>A0A5M3WXD6</accession>
<evidence type="ECO:0000313" key="2">
    <source>
        <dbReference type="Proteomes" id="UP000331127"/>
    </source>
</evidence>
<protein>
    <submittedName>
        <fullName evidence="1">Uncharacterized protein</fullName>
    </submittedName>
</protein>
<reference evidence="1 2" key="1">
    <citation type="submission" date="2019-10" db="EMBL/GenBank/DDBJ databases">
        <title>Whole genome shotgun sequence of Acrocarpospora macrocephala NBRC 16266.</title>
        <authorList>
            <person name="Ichikawa N."/>
            <person name="Kimura A."/>
            <person name="Kitahashi Y."/>
            <person name="Komaki H."/>
            <person name="Oguchi A."/>
        </authorList>
    </citation>
    <scope>NUCLEOTIDE SEQUENCE [LARGE SCALE GENOMIC DNA]</scope>
    <source>
        <strain evidence="1 2">NBRC 16266</strain>
    </source>
</reference>
<organism evidence="1 2">
    <name type="scientific">Acrocarpospora macrocephala</name>
    <dbReference type="NCBI Taxonomy" id="150177"/>
    <lineage>
        <taxon>Bacteria</taxon>
        <taxon>Bacillati</taxon>
        <taxon>Actinomycetota</taxon>
        <taxon>Actinomycetes</taxon>
        <taxon>Streptosporangiales</taxon>
        <taxon>Streptosporangiaceae</taxon>
        <taxon>Acrocarpospora</taxon>
    </lineage>
</organism>
<evidence type="ECO:0000313" key="1">
    <source>
        <dbReference type="EMBL" id="GES14125.1"/>
    </source>
</evidence>
<comment type="caution">
    <text evidence="1">The sequence shown here is derived from an EMBL/GenBank/DDBJ whole genome shotgun (WGS) entry which is preliminary data.</text>
</comment>
<keyword evidence="2" id="KW-1185">Reference proteome</keyword>
<name>A0A5M3WXD6_9ACTN</name>
<dbReference type="Proteomes" id="UP000331127">
    <property type="component" value="Unassembled WGS sequence"/>
</dbReference>
<gene>
    <name evidence="1" type="ORF">Amac_077220</name>
</gene>
<dbReference type="AlphaFoldDB" id="A0A5M3WXD6"/>
<dbReference type="EMBL" id="BLAE01000054">
    <property type="protein sequence ID" value="GES14125.1"/>
    <property type="molecule type" value="Genomic_DNA"/>
</dbReference>
<proteinExistence type="predicted"/>